<keyword evidence="1 2" id="KW-0732">Signal</keyword>
<feature type="chain" id="PRO_5045708393" description="Outer membrane lipoprotein carrier protein LolA" evidence="2">
    <location>
        <begin position="23"/>
        <end position="304"/>
    </location>
</feature>
<dbReference type="Proteomes" id="UP000628854">
    <property type="component" value="Unassembled WGS sequence"/>
</dbReference>
<evidence type="ECO:0008006" key="5">
    <source>
        <dbReference type="Google" id="ProtNLM"/>
    </source>
</evidence>
<dbReference type="PANTHER" id="PTHR35869:SF1">
    <property type="entry name" value="OUTER-MEMBRANE LIPOPROTEIN CARRIER PROTEIN"/>
    <property type="match status" value="1"/>
</dbReference>
<dbReference type="CDD" id="cd16325">
    <property type="entry name" value="LolA"/>
    <property type="match status" value="1"/>
</dbReference>
<dbReference type="InterPro" id="IPR029046">
    <property type="entry name" value="LolA/LolB/LppX"/>
</dbReference>
<dbReference type="RefSeq" id="WP_233123951.1">
    <property type="nucleotide sequence ID" value="NZ_BMKF01000002.1"/>
</dbReference>
<dbReference type="Pfam" id="PF03548">
    <property type="entry name" value="LolA"/>
    <property type="match status" value="1"/>
</dbReference>
<sequence length="304" mass="32752">MTFLMNPIAALFIMGSSPLAFQVDHFDMIPSVAPATQLMAAATLEASAPQETLPVKIEKTAMAETKASVSAPRAEVIGARPQIILAQAEVESPTISAPAAEIDVETTVSAEAPVRAQTTAVSATERRAILKAAAASLAAAKTAKGRFVQVSPDGSITQGDFALRRPGRMRFDYDAPTPLLIVADGTTVAMQDSDLETVDRVPLASTPLGIILDDQLDFESETRVTDVRRTDSNIAITVEDKDGESEGSVTLYFDASNYQLLSWRALDANRQTTHVALEDIQTNVNVDPRLFRMDQMVDDDDDER</sequence>
<proteinExistence type="predicted"/>
<reference evidence="4" key="1">
    <citation type="journal article" date="2019" name="Int. J. Syst. Evol. Microbiol.">
        <title>The Global Catalogue of Microorganisms (GCM) 10K type strain sequencing project: providing services to taxonomists for standard genome sequencing and annotation.</title>
        <authorList>
            <consortium name="The Broad Institute Genomics Platform"/>
            <consortium name="The Broad Institute Genome Sequencing Center for Infectious Disease"/>
            <person name="Wu L."/>
            <person name="Ma J."/>
        </authorList>
    </citation>
    <scope>NUCLEOTIDE SEQUENCE [LARGE SCALE GENOMIC DNA]</scope>
    <source>
        <strain evidence="4">CGMCC 1.15928</strain>
    </source>
</reference>
<dbReference type="InterPro" id="IPR004564">
    <property type="entry name" value="OM_lipoprot_carrier_LolA-like"/>
</dbReference>
<comment type="caution">
    <text evidence="3">The sequence shown here is derived from an EMBL/GenBank/DDBJ whole genome shotgun (WGS) entry which is preliminary data.</text>
</comment>
<name>A0ABQ1JKR7_9PROT</name>
<evidence type="ECO:0000313" key="4">
    <source>
        <dbReference type="Proteomes" id="UP000628854"/>
    </source>
</evidence>
<organism evidence="3 4">
    <name type="scientific">Henriciella pelagia</name>
    <dbReference type="NCBI Taxonomy" id="1977912"/>
    <lineage>
        <taxon>Bacteria</taxon>
        <taxon>Pseudomonadati</taxon>
        <taxon>Pseudomonadota</taxon>
        <taxon>Alphaproteobacteria</taxon>
        <taxon>Hyphomonadales</taxon>
        <taxon>Hyphomonadaceae</taxon>
        <taxon>Henriciella</taxon>
    </lineage>
</organism>
<dbReference type="Gene3D" id="2.50.20.10">
    <property type="entry name" value="Lipoprotein localisation LolA/LolB/LppX"/>
    <property type="match status" value="1"/>
</dbReference>
<evidence type="ECO:0000256" key="1">
    <source>
        <dbReference type="ARBA" id="ARBA00022729"/>
    </source>
</evidence>
<evidence type="ECO:0000256" key="2">
    <source>
        <dbReference type="SAM" id="SignalP"/>
    </source>
</evidence>
<evidence type="ECO:0000313" key="3">
    <source>
        <dbReference type="EMBL" id="GGB71519.1"/>
    </source>
</evidence>
<keyword evidence="4" id="KW-1185">Reference proteome</keyword>
<protein>
    <recommendedName>
        <fullName evidence="5">Outer membrane lipoprotein carrier protein LolA</fullName>
    </recommendedName>
</protein>
<dbReference type="SUPFAM" id="SSF89392">
    <property type="entry name" value="Prokaryotic lipoproteins and lipoprotein localization factors"/>
    <property type="match status" value="1"/>
</dbReference>
<dbReference type="EMBL" id="BMKF01000002">
    <property type="protein sequence ID" value="GGB71519.1"/>
    <property type="molecule type" value="Genomic_DNA"/>
</dbReference>
<dbReference type="PANTHER" id="PTHR35869">
    <property type="entry name" value="OUTER-MEMBRANE LIPOPROTEIN CARRIER PROTEIN"/>
    <property type="match status" value="1"/>
</dbReference>
<feature type="signal peptide" evidence="2">
    <location>
        <begin position="1"/>
        <end position="22"/>
    </location>
</feature>
<accession>A0ABQ1JKR7</accession>
<gene>
    <name evidence="3" type="ORF">GCM10011503_20230</name>
</gene>